<reference evidence="5" key="2">
    <citation type="journal article" date="2023" name="IMA Fungus">
        <title>Comparative genomic study of the Penicillium genus elucidates a diverse pangenome and 15 lateral gene transfer events.</title>
        <authorList>
            <person name="Petersen C."/>
            <person name="Sorensen T."/>
            <person name="Nielsen M.R."/>
            <person name="Sondergaard T.E."/>
            <person name="Sorensen J.L."/>
            <person name="Fitzpatrick D.A."/>
            <person name="Frisvad J.C."/>
            <person name="Nielsen K.L."/>
        </authorList>
    </citation>
    <scope>NUCLEOTIDE SEQUENCE</scope>
    <source>
        <strain evidence="5">IBT 29495</strain>
    </source>
</reference>
<dbReference type="CDD" id="cd16473">
    <property type="entry name" value="RING-H2_RNF103"/>
    <property type="match status" value="1"/>
</dbReference>
<dbReference type="OrthoDB" id="8062037at2759"/>
<dbReference type="Proteomes" id="UP001149954">
    <property type="component" value="Unassembled WGS sequence"/>
</dbReference>
<feature type="compositionally biased region" description="Basic and acidic residues" evidence="2">
    <location>
        <begin position="384"/>
        <end position="404"/>
    </location>
</feature>
<dbReference type="FunFam" id="3.30.40.10:FF:000539">
    <property type="entry name" value="Ring finger domain protein"/>
    <property type="match status" value="1"/>
</dbReference>
<dbReference type="Pfam" id="PF13639">
    <property type="entry name" value="zf-RING_2"/>
    <property type="match status" value="1"/>
</dbReference>
<dbReference type="SUPFAM" id="SSF57850">
    <property type="entry name" value="RING/U-box"/>
    <property type="match status" value="1"/>
</dbReference>
<organism evidence="5 6">
    <name type="scientific">Penicillium fimorum</name>
    <dbReference type="NCBI Taxonomy" id="1882269"/>
    <lineage>
        <taxon>Eukaryota</taxon>
        <taxon>Fungi</taxon>
        <taxon>Dikarya</taxon>
        <taxon>Ascomycota</taxon>
        <taxon>Pezizomycotina</taxon>
        <taxon>Eurotiomycetes</taxon>
        <taxon>Eurotiomycetidae</taxon>
        <taxon>Eurotiales</taxon>
        <taxon>Aspergillaceae</taxon>
        <taxon>Penicillium</taxon>
    </lineage>
</organism>
<accession>A0A9X0C756</accession>
<dbReference type="GO" id="GO:0005737">
    <property type="term" value="C:cytoplasm"/>
    <property type="evidence" value="ECO:0007669"/>
    <property type="project" value="TreeGrafter"/>
</dbReference>
<dbReference type="InterPro" id="IPR001841">
    <property type="entry name" value="Znf_RING"/>
</dbReference>
<keyword evidence="3" id="KW-1133">Transmembrane helix</keyword>
<evidence type="ECO:0000313" key="5">
    <source>
        <dbReference type="EMBL" id="KAJ5504693.1"/>
    </source>
</evidence>
<dbReference type="SMART" id="SM00184">
    <property type="entry name" value="RING"/>
    <property type="match status" value="1"/>
</dbReference>
<keyword evidence="3" id="KW-0812">Transmembrane</keyword>
<keyword evidence="1" id="KW-0479">Metal-binding</keyword>
<evidence type="ECO:0000256" key="2">
    <source>
        <dbReference type="SAM" id="MobiDB-lite"/>
    </source>
</evidence>
<keyword evidence="6" id="KW-1185">Reference proteome</keyword>
<evidence type="ECO:0000256" key="3">
    <source>
        <dbReference type="SAM" id="Phobius"/>
    </source>
</evidence>
<dbReference type="EMBL" id="JAPWDS010000003">
    <property type="protein sequence ID" value="KAJ5504693.1"/>
    <property type="molecule type" value="Genomic_DNA"/>
</dbReference>
<name>A0A9X0C756_9EURO</name>
<evidence type="ECO:0000259" key="4">
    <source>
        <dbReference type="PROSITE" id="PS50089"/>
    </source>
</evidence>
<dbReference type="PROSITE" id="PS50089">
    <property type="entry name" value="ZF_RING_2"/>
    <property type="match status" value="1"/>
</dbReference>
<keyword evidence="1" id="KW-0862">Zinc</keyword>
<feature type="region of interest" description="Disordered" evidence="2">
    <location>
        <begin position="1"/>
        <end position="25"/>
    </location>
</feature>
<dbReference type="PANTHER" id="PTHR22765">
    <property type="entry name" value="RING FINGER AND PROTEASE ASSOCIATED DOMAIN-CONTAINING"/>
    <property type="match status" value="1"/>
</dbReference>
<keyword evidence="1" id="KW-0863">Zinc-finger</keyword>
<sequence length="468" mass="51349">MSPTPTSASSSAATTSASSGGEGSGSNNATSSPLLFFIALGFGVVFTNLWYVASYSLCPGQPSSVLVSVMASDGHRRIIVGVKYCFRYNQRNRQLRSEELGEPIDLVAMPRAHRRRREKKLMTMDEVNGRFPLVKYKVWRSSRANQGLSTEGGITTPNSRPQSLKGESNIMTTAVGVHTAAIPPTKGHDRVDSNDTSQTTMQELHDGSPVQTLEQKGLTVSGMPSTQQCTDSGIQEEKWQHSLTNENMNIDLEDHDGDAYIRNAVPAELLPNPGDSCAICLDIIEDDDDIRGLTCGHAFHASCVDPWLTSRRACCPLCKADYYVPKPRAQTEAPSATDRQGRRTDSTGADEILRPPRVAWNSGRANGWVQMGFSSRIFQPSSRDALDERDTTARERHVQNERDQPWGSVHASRSPGQSTWSRLIPNRFRQLSFHSSPRRLRTPEVGTSPAEPLPSEGRTPRQVGAGTT</sequence>
<dbReference type="InterPro" id="IPR051826">
    <property type="entry name" value="E3_ubiquitin-ligase_domain"/>
</dbReference>
<evidence type="ECO:0000313" key="6">
    <source>
        <dbReference type="Proteomes" id="UP001149954"/>
    </source>
</evidence>
<comment type="caution">
    <text evidence="5">The sequence shown here is derived from an EMBL/GenBank/DDBJ whole genome shotgun (WGS) entry which is preliminary data.</text>
</comment>
<proteinExistence type="predicted"/>
<dbReference type="GO" id="GO:0008270">
    <property type="term" value="F:zinc ion binding"/>
    <property type="evidence" value="ECO:0007669"/>
    <property type="project" value="UniProtKB-KW"/>
</dbReference>
<feature type="region of interest" description="Disordered" evidence="2">
    <location>
        <begin position="182"/>
        <end position="209"/>
    </location>
</feature>
<feature type="region of interest" description="Disordered" evidence="2">
    <location>
        <begin position="380"/>
        <end position="468"/>
    </location>
</feature>
<gene>
    <name evidence="5" type="ORF">N7463_007567</name>
</gene>
<protein>
    <submittedName>
        <fullName evidence="5">Zinc finger RING-type</fullName>
    </submittedName>
</protein>
<feature type="transmembrane region" description="Helical" evidence="3">
    <location>
        <begin position="34"/>
        <end position="53"/>
    </location>
</feature>
<keyword evidence="3" id="KW-0472">Membrane</keyword>
<feature type="domain" description="RING-type" evidence="4">
    <location>
        <begin position="277"/>
        <end position="319"/>
    </location>
</feature>
<dbReference type="PANTHER" id="PTHR22765:SF434">
    <property type="entry name" value="GB|AAD18119.1-RELATED"/>
    <property type="match status" value="1"/>
</dbReference>
<reference evidence="5" key="1">
    <citation type="submission" date="2022-12" db="EMBL/GenBank/DDBJ databases">
        <authorList>
            <person name="Petersen C."/>
        </authorList>
    </citation>
    <scope>NUCLEOTIDE SEQUENCE</scope>
    <source>
        <strain evidence="5">IBT 29495</strain>
    </source>
</reference>
<dbReference type="AlphaFoldDB" id="A0A9X0C756"/>
<dbReference type="InterPro" id="IPR013083">
    <property type="entry name" value="Znf_RING/FYVE/PHD"/>
</dbReference>
<feature type="region of interest" description="Disordered" evidence="2">
    <location>
        <begin position="329"/>
        <end position="357"/>
    </location>
</feature>
<dbReference type="GO" id="GO:0006511">
    <property type="term" value="P:ubiquitin-dependent protein catabolic process"/>
    <property type="evidence" value="ECO:0007669"/>
    <property type="project" value="TreeGrafter"/>
</dbReference>
<dbReference type="GO" id="GO:0061630">
    <property type="term" value="F:ubiquitin protein ligase activity"/>
    <property type="evidence" value="ECO:0007669"/>
    <property type="project" value="TreeGrafter"/>
</dbReference>
<evidence type="ECO:0000256" key="1">
    <source>
        <dbReference type="PROSITE-ProRule" id="PRU00175"/>
    </source>
</evidence>
<dbReference type="Gene3D" id="3.30.40.10">
    <property type="entry name" value="Zinc/RING finger domain, C3HC4 (zinc finger)"/>
    <property type="match status" value="1"/>
</dbReference>